<evidence type="ECO:0000256" key="7">
    <source>
        <dbReference type="ARBA" id="ARBA00023211"/>
    </source>
</evidence>
<dbReference type="CDD" id="cd01087">
    <property type="entry name" value="Prolidase"/>
    <property type="match status" value="1"/>
</dbReference>
<dbReference type="Gene3D" id="3.40.350.10">
    <property type="entry name" value="Creatinase/prolidase N-terminal domain"/>
    <property type="match status" value="1"/>
</dbReference>
<dbReference type="AlphaFoldDB" id="A0A6G4XQW3"/>
<comment type="catalytic activity">
    <reaction evidence="1">
        <text>Release of any N-terminal amino acid, including proline, that is linked to proline, even from a dipeptide or tripeptide.</text>
        <dbReference type="EC" id="3.4.11.9"/>
    </reaction>
</comment>
<keyword evidence="12" id="KW-1185">Reference proteome</keyword>
<evidence type="ECO:0000256" key="1">
    <source>
        <dbReference type="ARBA" id="ARBA00001424"/>
    </source>
</evidence>
<dbReference type="SMART" id="SM01011">
    <property type="entry name" value="AMP_N"/>
    <property type="match status" value="1"/>
</dbReference>
<dbReference type="EC" id="3.4.11.9" evidence="4"/>
<sequence>MAEELTDKPGEEAAEEAAEKPIKQRKNGLYPGVSDELAESMRSGWADTELTDLEPIAQAGHTARRRAALSAAFPGERLVVPAGKLRTRSNDTEYGFRASTEYAYLTGNQTEDGVLVMEPVEGGHEATLYLLPRSDRENGEFWLDGQGELWVGRRHSLTEAEKLYGIPASDVRKLADALAGATGPARVVRGHDAGIEQALTDKVTAERDEELRVFLSEARLVKDAFEIGQLEQACASTARGFEDVVKVLDKAEATSERYIEGTFFLRARVEGNDIGYGSICAAGPHATTLHWVRNNGEVRSGDLLLLDAGVETNELYTADVTRTLPINGRYSELQKKIYDAVYEAQEAGIAAVKPGAAYRDFHDAAQRVLAEKLIQWGLLEGSVERVLELGLQRRFTLHGTGHMLGMDVHDCAAARREAYVDCTLEPGMCLTVEPGLYFQADDLTVPEEYRGIGVRIEDDILVTQDGNRNLSDALPRTSEDVEAWMASLKG</sequence>
<dbReference type="RefSeq" id="WP_165335030.1">
    <property type="nucleotide sequence ID" value="NZ_JAAKZW010000160.1"/>
</dbReference>
<dbReference type="GO" id="GO:0006508">
    <property type="term" value="P:proteolysis"/>
    <property type="evidence" value="ECO:0007669"/>
    <property type="project" value="TreeGrafter"/>
</dbReference>
<comment type="similarity">
    <text evidence="3 8">Belongs to the peptidase M24B family.</text>
</comment>
<evidence type="ECO:0000313" key="12">
    <source>
        <dbReference type="Proteomes" id="UP000481109"/>
    </source>
</evidence>
<dbReference type="SUPFAM" id="SSF55920">
    <property type="entry name" value="Creatinase/aminopeptidase"/>
    <property type="match status" value="1"/>
</dbReference>
<dbReference type="InterPro" id="IPR036005">
    <property type="entry name" value="Creatinase/aminopeptidase-like"/>
</dbReference>
<evidence type="ECO:0000256" key="4">
    <source>
        <dbReference type="ARBA" id="ARBA00012574"/>
    </source>
</evidence>
<evidence type="ECO:0000256" key="5">
    <source>
        <dbReference type="ARBA" id="ARBA00022723"/>
    </source>
</evidence>
<dbReference type="GO" id="GO:0030145">
    <property type="term" value="F:manganese ion binding"/>
    <property type="evidence" value="ECO:0007669"/>
    <property type="project" value="InterPro"/>
</dbReference>
<feature type="compositionally biased region" description="Basic and acidic residues" evidence="9">
    <location>
        <begin position="1"/>
        <end position="22"/>
    </location>
</feature>
<dbReference type="InterPro" id="IPR000994">
    <property type="entry name" value="Pept_M24"/>
</dbReference>
<dbReference type="GO" id="GO:0070006">
    <property type="term" value="F:metalloaminopeptidase activity"/>
    <property type="evidence" value="ECO:0007669"/>
    <property type="project" value="InterPro"/>
</dbReference>
<evidence type="ECO:0000256" key="3">
    <source>
        <dbReference type="ARBA" id="ARBA00008766"/>
    </source>
</evidence>
<dbReference type="Gene3D" id="3.90.230.10">
    <property type="entry name" value="Creatinase/methionine aminopeptidase superfamily"/>
    <property type="match status" value="1"/>
</dbReference>
<name>A0A6G4XQW3_9ACTN</name>
<keyword evidence="6" id="KW-0378">Hydrolase</keyword>
<keyword evidence="11" id="KW-0031">Aminopeptidase</keyword>
<protein>
    <recommendedName>
        <fullName evidence="4">Xaa-Pro aminopeptidase</fullName>
        <ecNumber evidence="4">3.4.11.9</ecNumber>
    </recommendedName>
</protein>
<comment type="cofactor">
    <cofactor evidence="2">
        <name>Mn(2+)</name>
        <dbReference type="ChEBI" id="CHEBI:29035"/>
    </cofactor>
</comment>
<dbReference type="PANTHER" id="PTHR43226">
    <property type="entry name" value="XAA-PRO AMINOPEPTIDASE 3"/>
    <property type="match status" value="1"/>
</dbReference>
<feature type="domain" description="Aminopeptidase P N-terminal" evidence="10">
    <location>
        <begin position="56"/>
        <end position="196"/>
    </location>
</feature>
<evidence type="ECO:0000256" key="9">
    <source>
        <dbReference type="SAM" id="MobiDB-lite"/>
    </source>
</evidence>
<keyword evidence="7" id="KW-0464">Manganese</keyword>
<reference evidence="11 12" key="1">
    <citation type="submission" date="2020-02" db="EMBL/GenBank/DDBJ databases">
        <title>Whole-genome analyses of novel actinobacteria.</title>
        <authorList>
            <person name="Sahin N."/>
            <person name="Tokatli A."/>
        </authorList>
    </citation>
    <scope>NUCLEOTIDE SEQUENCE [LARGE SCALE GENOMIC DNA]</scope>
    <source>
        <strain evidence="11 12">YC504</strain>
    </source>
</reference>
<keyword evidence="5 8" id="KW-0479">Metal-binding</keyword>
<dbReference type="EMBL" id="JAAKZW010000160">
    <property type="protein sequence ID" value="NGO79592.1"/>
    <property type="molecule type" value="Genomic_DNA"/>
</dbReference>
<organism evidence="11 12">
    <name type="scientific">Streptomyces mesophilus</name>
    <dbReference type="NCBI Taxonomy" id="1775132"/>
    <lineage>
        <taxon>Bacteria</taxon>
        <taxon>Bacillati</taxon>
        <taxon>Actinomycetota</taxon>
        <taxon>Actinomycetes</taxon>
        <taxon>Kitasatosporales</taxon>
        <taxon>Streptomycetaceae</taxon>
        <taxon>Streptomyces</taxon>
    </lineage>
</organism>
<dbReference type="InterPro" id="IPR052433">
    <property type="entry name" value="X-Pro_dipept-like"/>
</dbReference>
<keyword evidence="11" id="KW-0645">Protease</keyword>
<accession>A0A6G4XQW3</accession>
<dbReference type="Proteomes" id="UP000481109">
    <property type="component" value="Unassembled WGS sequence"/>
</dbReference>
<dbReference type="InterPro" id="IPR007865">
    <property type="entry name" value="Aminopep_P_N"/>
</dbReference>
<gene>
    <name evidence="11" type="ORF">G6045_28635</name>
</gene>
<comment type="caution">
    <text evidence="11">The sequence shown here is derived from an EMBL/GenBank/DDBJ whole genome shotgun (WGS) entry which is preliminary data.</text>
</comment>
<evidence type="ECO:0000256" key="8">
    <source>
        <dbReference type="RuleBase" id="RU000590"/>
    </source>
</evidence>
<evidence type="ECO:0000259" key="10">
    <source>
        <dbReference type="SMART" id="SM01011"/>
    </source>
</evidence>
<dbReference type="PROSITE" id="PS00491">
    <property type="entry name" value="PROLINE_PEPTIDASE"/>
    <property type="match status" value="1"/>
</dbReference>
<dbReference type="GO" id="GO:0005829">
    <property type="term" value="C:cytosol"/>
    <property type="evidence" value="ECO:0007669"/>
    <property type="project" value="TreeGrafter"/>
</dbReference>
<dbReference type="InterPro" id="IPR001131">
    <property type="entry name" value="Peptidase_M24B_aminopep-P_CS"/>
</dbReference>
<dbReference type="InterPro" id="IPR029149">
    <property type="entry name" value="Creatin/AminoP/Spt16_N"/>
</dbReference>
<evidence type="ECO:0000256" key="6">
    <source>
        <dbReference type="ARBA" id="ARBA00022801"/>
    </source>
</evidence>
<feature type="region of interest" description="Disordered" evidence="9">
    <location>
        <begin position="1"/>
        <end position="34"/>
    </location>
</feature>
<evidence type="ECO:0000313" key="11">
    <source>
        <dbReference type="EMBL" id="NGO79592.1"/>
    </source>
</evidence>
<proteinExistence type="inferred from homology"/>
<dbReference type="SUPFAM" id="SSF53092">
    <property type="entry name" value="Creatinase/prolidase N-terminal domain"/>
    <property type="match status" value="1"/>
</dbReference>
<dbReference type="PANTHER" id="PTHR43226:SF4">
    <property type="entry name" value="XAA-PRO AMINOPEPTIDASE 3"/>
    <property type="match status" value="1"/>
</dbReference>
<evidence type="ECO:0000256" key="2">
    <source>
        <dbReference type="ARBA" id="ARBA00001936"/>
    </source>
</evidence>
<dbReference type="Pfam" id="PF00557">
    <property type="entry name" value="Peptidase_M24"/>
    <property type="match status" value="1"/>
</dbReference>
<dbReference type="Pfam" id="PF05195">
    <property type="entry name" value="AMP_N"/>
    <property type="match status" value="1"/>
</dbReference>